<evidence type="ECO:0000313" key="2">
    <source>
        <dbReference type="EMBL" id="KAK5093217.1"/>
    </source>
</evidence>
<feature type="compositionally biased region" description="Basic and acidic residues" evidence="1">
    <location>
        <begin position="521"/>
        <end position="540"/>
    </location>
</feature>
<feature type="compositionally biased region" description="Basic and acidic residues" evidence="1">
    <location>
        <begin position="631"/>
        <end position="642"/>
    </location>
</feature>
<feature type="region of interest" description="Disordered" evidence="1">
    <location>
        <begin position="215"/>
        <end position="239"/>
    </location>
</feature>
<evidence type="ECO:0000313" key="3">
    <source>
        <dbReference type="Proteomes" id="UP001345013"/>
    </source>
</evidence>
<comment type="caution">
    <text evidence="2">The sequence shown here is derived from an EMBL/GenBank/DDBJ whole genome shotgun (WGS) entry which is preliminary data.</text>
</comment>
<feature type="region of interest" description="Disordered" evidence="1">
    <location>
        <begin position="31"/>
        <end position="143"/>
    </location>
</feature>
<keyword evidence="3" id="KW-1185">Reference proteome</keyword>
<gene>
    <name evidence="2" type="ORF">LTR24_004478</name>
</gene>
<feature type="region of interest" description="Disordered" evidence="1">
    <location>
        <begin position="562"/>
        <end position="597"/>
    </location>
</feature>
<accession>A0ABR0KBV9</accession>
<feature type="region of interest" description="Disordered" evidence="1">
    <location>
        <begin position="309"/>
        <end position="345"/>
    </location>
</feature>
<dbReference type="PANTHER" id="PTHR45615">
    <property type="entry name" value="MYOSIN HEAVY CHAIN, NON-MUSCLE"/>
    <property type="match status" value="1"/>
</dbReference>
<reference evidence="2 3" key="1">
    <citation type="submission" date="2023-08" db="EMBL/GenBank/DDBJ databases">
        <title>Black Yeasts Isolated from many extreme environments.</title>
        <authorList>
            <person name="Coleine C."/>
            <person name="Stajich J.E."/>
            <person name="Selbmann L."/>
        </authorList>
    </citation>
    <scope>NUCLEOTIDE SEQUENCE [LARGE SCALE GENOMIC DNA]</scope>
    <source>
        <strain evidence="2 3">CCFEE 5885</strain>
    </source>
</reference>
<feature type="region of interest" description="Disordered" evidence="1">
    <location>
        <begin position="631"/>
        <end position="650"/>
    </location>
</feature>
<evidence type="ECO:0000256" key="1">
    <source>
        <dbReference type="SAM" id="MobiDB-lite"/>
    </source>
</evidence>
<sequence length="950" mass="106493">MGFRNDIKAGVKKLSWTSLKKKLTRSDKYVDVTSPETAVGVESTPLTLPPRLVHASPSPSPSPPSRPTSRVPAGLTWATRRSAPVPAVVGTSRLDPKSNSPQPTSSPGSGPKCQKEHAPSMTEAEPEEIKDNEPSSSGHDGPIAQVFAKRGRSQLEATIQGLSEQGNAFPSDHEGSFAPALPSSMAVVGRKQVPRPLEHHVWFKDVAAVDDSLHVQGPRESRQSATITSPKARKASSNNSTNFFVNHKLIEQVTKRAEPATSLSAIPSPSFLILPSAPPLLGRLLSGLSPESLAPQQAVYKYATSERATPSISAPHSGAQVRPSIGSSSSDSDAPQTEATTAKKDPAVLQVVRPWTALKQLVWSRATVVRENGELVQELNILGQQNEAGSQLVETLLALNNGLNAQFDVSQRDVAVLTYQLQQAQLQHAGTLATLQQAINELRMERAASAYLQSHVDELARQRSLMQELVQRQAEEAISLQTQVVDLTRQRNTLQQEKGFAEEDGARWQRHCEEAEEERDALEQEKESAETDAAQWKERCEEAEDNAEDCLLKLNRLREEPASSDRFRKGKSAKPAPNHFAPPESDSESEEELPTPEELYAERAQNKARFTSYQNHVEELEEELAAANERVRELEGHRHDADSTGGQQGYDAEDDLHASNPRTLQDAHQCIAHLRERVEETEKQRAPLAAWIEDLDKALAESEAKRKTGLEYIELLQTCEARKNVCQHAQQAISLLRRKQELREQKDAAYMKLEEDHNELKRFQDRTLCDLMASEIEKDGLATQYKDLRTDNKRLFNDNKTLKALLNHRVFGADGQMAHERMATYRERIRDLEQGIDARNARIRDLVAESKYFLDRDERFGKGGIVQTLEEKVASTNINRLKYEAIVKAMEARFERDLRREKVEVDLRPAETEFTNEQEVQKRELRRVNADFYTLKDAEITKDDEEWWLM</sequence>
<dbReference type="Proteomes" id="UP001345013">
    <property type="component" value="Unassembled WGS sequence"/>
</dbReference>
<protein>
    <submittedName>
        <fullName evidence="2">Uncharacterized protein</fullName>
    </submittedName>
</protein>
<dbReference type="PANTHER" id="PTHR45615:SF40">
    <property type="entry name" value="MYOSIN HEAVY CHAIN, NON-MUSCLE"/>
    <property type="match status" value="1"/>
</dbReference>
<feature type="compositionally biased region" description="Acidic residues" evidence="1">
    <location>
        <begin position="585"/>
        <end position="595"/>
    </location>
</feature>
<proteinExistence type="predicted"/>
<feature type="compositionally biased region" description="Low complexity" evidence="1">
    <location>
        <begin position="98"/>
        <end position="111"/>
    </location>
</feature>
<dbReference type="EMBL" id="JAVRRG010000046">
    <property type="protein sequence ID" value="KAK5093217.1"/>
    <property type="molecule type" value="Genomic_DNA"/>
</dbReference>
<name>A0ABR0KBV9_9EURO</name>
<feature type="compositionally biased region" description="Basic and acidic residues" evidence="1">
    <location>
        <begin position="499"/>
        <end position="513"/>
    </location>
</feature>
<organism evidence="2 3">
    <name type="scientific">Lithohypha guttulata</name>
    <dbReference type="NCBI Taxonomy" id="1690604"/>
    <lineage>
        <taxon>Eukaryota</taxon>
        <taxon>Fungi</taxon>
        <taxon>Dikarya</taxon>
        <taxon>Ascomycota</taxon>
        <taxon>Pezizomycotina</taxon>
        <taxon>Eurotiomycetes</taxon>
        <taxon>Chaetothyriomycetidae</taxon>
        <taxon>Chaetothyriales</taxon>
        <taxon>Trichomeriaceae</taxon>
        <taxon>Lithohypha</taxon>
    </lineage>
</organism>
<feature type="compositionally biased region" description="Polar residues" evidence="1">
    <location>
        <begin position="223"/>
        <end position="239"/>
    </location>
</feature>
<feature type="region of interest" description="Disordered" evidence="1">
    <location>
        <begin position="496"/>
        <end position="540"/>
    </location>
</feature>